<gene>
    <name evidence="3" type="ORF">ATANTOWER_011031</name>
</gene>
<reference evidence="3 4" key="1">
    <citation type="submission" date="2021-07" db="EMBL/GenBank/DDBJ databases">
        <authorList>
            <person name="Palmer J.M."/>
        </authorList>
    </citation>
    <scope>NUCLEOTIDE SEQUENCE [LARGE SCALE GENOMIC DNA]</scope>
    <source>
        <strain evidence="3 4">AT_MEX2019</strain>
        <tissue evidence="3">Muscle</tissue>
    </source>
</reference>
<evidence type="ECO:0000313" key="3">
    <source>
        <dbReference type="EMBL" id="MED6247636.1"/>
    </source>
</evidence>
<evidence type="ECO:0000256" key="2">
    <source>
        <dbReference type="SAM" id="Phobius"/>
    </source>
</evidence>
<organism evidence="3 4">
    <name type="scientific">Ataeniobius toweri</name>
    <dbReference type="NCBI Taxonomy" id="208326"/>
    <lineage>
        <taxon>Eukaryota</taxon>
        <taxon>Metazoa</taxon>
        <taxon>Chordata</taxon>
        <taxon>Craniata</taxon>
        <taxon>Vertebrata</taxon>
        <taxon>Euteleostomi</taxon>
        <taxon>Actinopterygii</taxon>
        <taxon>Neopterygii</taxon>
        <taxon>Teleostei</taxon>
        <taxon>Neoteleostei</taxon>
        <taxon>Acanthomorphata</taxon>
        <taxon>Ovalentaria</taxon>
        <taxon>Atherinomorphae</taxon>
        <taxon>Cyprinodontiformes</taxon>
        <taxon>Goodeidae</taxon>
        <taxon>Ataeniobius</taxon>
    </lineage>
</organism>
<name>A0ABU7BCD1_9TELE</name>
<protein>
    <submittedName>
        <fullName evidence="3">Uncharacterized protein</fullName>
    </submittedName>
</protein>
<keyword evidence="2" id="KW-0812">Transmembrane</keyword>
<feature type="non-terminal residue" evidence="3">
    <location>
        <position position="1"/>
    </location>
</feature>
<accession>A0ABU7BCD1</accession>
<keyword evidence="4" id="KW-1185">Reference proteome</keyword>
<feature type="transmembrane region" description="Helical" evidence="2">
    <location>
        <begin position="20"/>
        <end position="40"/>
    </location>
</feature>
<keyword evidence="2" id="KW-0472">Membrane</keyword>
<keyword evidence="2" id="KW-1133">Transmembrane helix</keyword>
<dbReference type="EMBL" id="JAHUTI010049415">
    <property type="protein sequence ID" value="MED6247636.1"/>
    <property type="molecule type" value="Genomic_DNA"/>
</dbReference>
<evidence type="ECO:0000256" key="1">
    <source>
        <dbReference type="SAM" id="MobiDB-lite"/>
    </source>
</evidence>
<sequence>SESNFSPRTPPPPPCSSSSSSSVLLLLIPQGLGALTFLSFRAQRTIASQLFIRAARSFTRSVCCCPASARTRVHELWETIVGVFKARRRILKGQTLIRLRRGLRRDL</sequence>
<feature type="region of interest" description="Disordered" evidence="1">
    <location>
        <begin position="1"/>
        <end position="20"/>
    </location>
</feature>
<dbReference type="Proteomes" id="UP001345963">
    <property type="component" value="Unassembled WGS sequence"/>
</dbReference>
<proteinExistence type="predicted"/>
<comment type="caution">
    <text evidence="3">The sequence shown here is derived from an EMBL/GenBank/DDBJ whole genome shotgun (WGS) entry which is preliminary data.</text>
</comment>
<evidence type="ECO:0000313" key="4">
    <source>
        <dbReference type="Proteomes" id="UP001345963"/>
    </source>
</evidence>